<comment type="subcellular location">
    <subcellularLocation>
        <location evidence="1">Membrane</location>
        <topology evidence="1">Multi-pass membrane protein</topology>
    </subcellularLocation>
</comment>
<evidence type="ECO:0000256" key="6">
    <source>
        <dbReference type="ARBA" id="ARBA00022989"/>
    </source>
</evidence>
<feature type="transmembrane region" description="Helical" evidence="8">
    <location>
        <begin position="331"/>
        <end position="350"/>
    </location>
</feature>
<dbReference type="AlphaFoldDB" id="A0A229UUG0"/>
<keyword evidence="5 8" id="KW-0812">Transmembrane</keyword>
<evidence type="ECO:0000256" key="1">
    <source>
        <dbReference type="ARBA" id="ARBA00004141"/>
    </source>
</evidence>
<feature type="transmembrane region" description="Helical" evidence="8">
    <location>
        <begin position="37"/>
        <end position="60"/>
    </location>
</feature>
<comment type="similarity">
    <text evidence="2">Belongs to the amino acid-polyamine-organocation (APC) superfamily. Spore germination protein (SGP) (TC 2.A.3.9) family.</text>
</comment>
<dbReference type="Pfam" id="PF03845">
    <property type="entry name" value="Spore_permease"/>
    <property type="match status" value="1"/>
</dbReference>
<dbReference type="PANTHER" id="PTHR34975:SF2">
    <property type="entry name" value="SPORE GERMINATION PROTEIN A2"/>
    <property type="match status" value="1"/>
</dbReference>
<keyword evidence="10" id="KW-1185">Reference proteome</keyword>
<sequence length="364" mass="40748">MTKNLNMLQASMIILTSGGLWNHVILIPVLLDVAGRDAWFAIALSLVPNLLWVSLLYWIVKRSQQQPLFSWLKHTAGNGYSFALRIVFIAFLLVTCSITVKDTVDWAVASYLPETPPVALALLLVSLCYFAARSGIMSIAVMSGILLPLIALLGYFVMGANFPNKDYTRLLPVMENGMEQLLRGIVYACSSFEELIFIVLLQHHVGSRIKWWQLALLGFLMMGLTLGPTTGSIAEFGAVEGAKQRYPAFEQWKLVIIHRFIERVDFLSIYQWFAGAFIRLSTIMYLLGELSGLKGKTHKSIFLMLLSLGFVLMMLVPWSDIVFYDWLKYKYLPGAQIGLLALLICLWIAAMKGKKGAPVNDNLG</sequence>
<dbReference type="InterPro" id="IPR004761">
    <property type="entry name" value="Spore_GerAB"/>
</dbReference>
<evidence type="ECO:0000313" key="10">
    <source>
        <dbReference type="Proteomes" id="UP000215509"/>
    </source>
</evidence>
<organism evidence="9 10">
    <name type="scientific">Paenibacillus rigui</name>
    <dbReference type="NCBI Taxonomy" id="554312"/>
    <lineage>
        <taxon>Bacteria</taxon>
        <taxon>Bacillati</taxon>
        <taxon>Bacillota</taxon>
        <taxon>Bacilli</taxon>
        <taxon>Bacillales</taxon>
        <taxon>Paenibacillaceae</taxon>
        <taxon>Paenibacillus</taxon>
    </lineage>
</organism>
<protein>
    <submittedName>
        <fullName evidence="9">Spore gernimation protein</fullName>
    </submittedName>
</protein>
<dbReference type="OrthoDB" id="2381188at2"/>
<keyword evidence="4" id="KW-0309">Germination</keyword>
<accession>A0A229UUG0</accession>
<feature type="transmembrane region" description="Helical" evidence="8">
    <location>
        <begin position="269"/>
        <end position="288"/>
    </location>
</feature>
<keyword evidence="6 8" id="KW-1133">Transmembrane helix</keyword>
<evidence type="ECO:0000256" key="2">
    <source>
        <dbReference type="ARBA" id="ARBA00007998"/>
    </source>
</evidence>
<keyword evidence="7 8" id="KW-0472">Membrane</keyword>
<feature type="transmembrane region" description="Helical" evidence="8">
    <location>
        <begin position="12"/>
        <end position="31"/>
    </location>
</feature>
<reference evidence="9 10" key="1">
    <citation type="submission" date="2017-07" db="EMBL/GenBank/DDBJ databases">
        <title>Genome sequencing and assembly of Paenibacillus rigui.</title>
        <authorList>
            <person name="Mayilraj S."/>
        </authorList>
    </citation>
    <scope>NUCLEOTIDE SEQUENCE [LARGE SCALE GENOMIC DNA]</scope>
    <source>
        <strain evidence="9 10">JCM 16352</strain>
    </source>
</reference>
<feature type="transmembrane region" description="Helical" evidence="8">
    <location>
        <begin position="300"/>
        <end position="319"/>
    </location>
</feature>
<feature type="transmembrane region" description="Helical" evidence="8">
    <location>
        <begin position="80"/>
        <end position="100"/>
    </location>
</feature>
<gene>
    <name evidence="9" type="ORF">CF651_08580</name>
</gene>
<dbReference type="RefSeq" id="WP_094014440.1">
    <property type="nucleotide sequence ID" value="NZ_NMQW01000012.1"/>
</dbReference>
<dbReference type="NCBIfam" id="TIGR00912">
    <property type="entry name" value="2A0309"/>
    <property type="match status" value="1"/>
</dbReference>
<comment type="caution">
    <text evidence="9">The sequence shown here is derived from an EMBL/GenBank/DDBJ whole genome shotgun (WGS) entry which is preliminary data.</text>
</comment>
<evidence type="ECO:0000256" key="7">
    <source>
        <dbReference type="ARBA" id="ARBA00023136"/>
    </source>
</evidence>
<feature type="transmembrane region" description="Helical" evidence="8">
    <location>
        <begin position="139"/>
        <end position="160"/>
    </location>
</feature>
<dbReference type="PANTHER" id="PTHR34975">
    <property type="entry name" value="SPORE GERMINATION PROTEIN A2"/>
    <property type="match status" value="1"/>
</dbReference>
<dbReference type="Proteomes" id="UP000215509">
    <property type="component" value="Unassembled WGS sequence"/>
</dbReference>
<dbReference type="GO" id="GO:0016020">
    <property type="term" value="C:membrane"/>
    <property type="evidence" value="ECO:0007669"/>
    <property type="project" value="UniProtKB-SubCell"/>
</dbReference>
<evidence type="ECO:0000256" key="8">
    <source>
        <dbReference type="SAM" id="Phobius"/>
    </source>
</evidence>
<evidence type="ECO:0000256" key="3">
    <source>
        <dbReference type="ARBA" id="ARBA00022448"/>
    </source>
</evidence>
<feature type="transmembrane region" description="Helical" evidence="8">
    <location>
        <begin position="180"/>
        <end position="202"/>
    </location>
</feature>
<evidence type="ECO:0000313" key="9">
    <source>
        <dbReference type="EMBL" id="OXM86891.1"/>
    </source>
</evidence>
<dbReference type="EMBL" id="NMQW01000012">
    <property type="protein sequence ID" value="OXM86891.1"/>
    <property type="molecule type" value="Genomic_DNA"/>
</dbReference>
<feature type="transmembrane region" description="Helical" evidence="8">
    <location>
        <begin position="115"/>
        <end position="132"/>
    </location>
</feature>
<dbReference type="GO" id="GO:0009847">
    <property type="term" value="P:spore germination"/>
    <property type="evidence" value="ECO:0007669"/>
    <property type="project" value="InterPro"/>
</dbReference>
<evidence type="ECO:0000256" key="4">
    <source>
        <dbReference type="ARBA" id="ARBA00022544"/>
    </source>
</evidence>
<name>A0A229UUG0_9BACL</name>
<feature type="transmembrane region" description="Helical" evidence="8">
    <location>
        <begin position="214"/>
        <end position="234"/>
    </location>
</feature>
<proteinExistence type="inferred from homology"/>
<keyword evidence="3" id="KW-0813">Transport</keyword>
<evidence type="ECO:0000256" key="5">
    <source>
        <dbReference type="ARBA" id="ARBA00022692"/>
    </source>
</evidence>